<dbReference type="PANTHER" id="PTHR43626">
    <property type="entry name" value="ACYL-COA N-ACYLTRANSFERASE"/>
    <property type="match status" value="1"/>
</dbReference>
<keyword evidence="1 4" id="KW-0808">Transferase</keyword>
<evidence type="ECO:0000313" key="5">
    <source>
        <dbReference type="Proteomes" id="UP000076490"/>
    </source>
</evidence>
<reference evidence="4 5" key="1">
    <citation type="submission" date="2016-01" db="EMBL/GenBank/DDBJ databases">
        <title>Whole genome sequencing of Bhargavaea cecembensis T14.</title>
        <authorList>
            <person name="Hong K.W."/>
        </authorList>
    </citation>
    <scope>NUCLEOTIDE SEQUENCE [LARGE SCALE GENOMIC DNA]</scope>
    <source>
        <strain evidence="4 5">T14</strain>
    </source>
</reference>
<dbReference type="InterPro" id="IPR016181">
    <property type="entry name" value="Acyl_CoA_acyltransferase"/>
</dbReference>
<comment type="caution">
    <text evidence="4">The sequence shown here is derived from an EMBL/GenBank/DDBJ whole genome shotgun (WGS) entry which is preliminary data.</text>
</comment>
<dbReference type="OrthoDB" id="9775804at2"/>
<protein>
    <submittedName>
        <fullName evidence="4">Acetyltransferase</fullName>
    </submittedName>
</protein>
<dbReference type="EMBL" id="LQNT01000003">
    <property type="protein sequence ID" value="KZE39440.1"/>
    <property type="molecule type" value="Genomic_DNA"/>
</dbReference>
<dbReference type="GO" id="GO:0005737">
    <property type="term" value="C:cytoplasm"/>
    <property type="evidence" value="ECO:0007669"/>
    <property type="project" value="TreeGrafter"/>
</dbReference>
<dbReference type="PANTHER" id="PTHR43626:SF4">
    <property type="entry name" value="GCN5-RELATED N-ACETYLTRANSFERASE 2, CHLOROPLASTIC"/>
    <property type="match status" value="1"/>
</dbReference>
<dbReference type="Gene3D" id="3.40.630.30">
    <property type="match status" value="1"/>
</dbReference>
<dbReference type="InterPro" id="IPR000182">
    <property type="entry name" value="GNAT_dom"/>
</dbReference>
<keyword evidence="2" id="KW-0012">Acyltransferase</keyword>
<evidence type="ECO:0000256" key="1">
    <source>
        <dbReference type="ARBA" id="ARBA00022679"/>
    </source>
</evidence>
<dbReference type="PROSITE" id="PS51186">
    <property type="entry name" value="GNAT"/>
    <property type="match status" value="1"/>
</dbReference>
<accession>A0A161SUI2</accession>
<feature type="domain" description="N-acetyltransferase" evidence="3">
    <location>
        <begin position="1"/>
        <end position="134"/>
    </location>
</feature>
<sequence length="134" mass="15281">MEYRTDLEGITAGMLEGFFVGWPDPPSEETHLRLLRNSSHRVIAVERESDRIVGFITAVSDGVLSAYIPLLEVLPEYQGAGIGQELVRRMFGELDHLYMIDVCCDDDVVPFYERLDMHRTNGMILRNYSRQSGN</sequence>
<dbReference type="InterPro" id="IPR045039">
    <property type="entry name" value="NSI-like"/>
</dbReference>
<dbReference type="Pfam" id="PF00583">
    <property type="entry name" value="Acetyltransf_1"/>
    <property type="match status" value="1"/>
</dbReference>
<name>A0A161SUI2_9BACL</name>
<dbReference type="Proteomes" id="UP000076490">
    <property type="component" value="Unassembled WGS sequence"/>
</dbReference>
<dbReference type="RefSeq" id="WP_063179033.1">
    <property type="nucleotide sequence ID" value="NZ_LQNT01000003.1"/>
</dbReference>
<dbReference type="GO" id="GO:0008080">
    <property type="term" value="F:N-acetyltransferase activity"/>
    <property type="evidence" value="ECO:0007669"/>
    <property type="project" value="InterPro"/>
</dbReference>
<evidence type="ECO:0000259" key="3">
    <source>
        <dbReference type="PROSITE" id="PS51186"/>
    </source>
</evidence>
<dbReference type="AlphaFoldDB" id="A0A161SUI2"/>
<gene>
    <name evidence="4" type="ORF">AV656_15865</name>
</gene>
<organism evidence="4 5">
    <name type="scientific">Bhargavaea cecembensis</name>
    <dbReference type="NCBI Taxonomy" id="394098"/>
    <lineage>
        <taxon>Bacteria</taxon>
        <taxon>Bacillati</taxon>
        <taxon>Bacillota</taxon>
        <taxon>Bacilli</taxon>
        <taxon>Bacillales</taxon>
        <taxon>Caryophanaceae</taxon>
        <taxon>Bhargavaea</taxon>
    </lineage>
</organism>
<proteinExistence type="predicted"/>
<evidence type="ECO:0000313" key="4">
    <source>
        <dbReference type="EMBL" id="KZE39440.1"/>
    </source>
</evidence>
<evidence type="ECO:0000256" key="2">
    <source>
        <dbReference type="ARBA" id="ARBA00023315"/>
    </source>
</evidence>
<dbReference type="SUPFAM" id="SSF55729">
    <property type="entry name" value="Acyl-CoA N-acyltransferases (Nat)"/>
    <property type="match status" value="1"/>
</dbReference>
<dbReference type="CDD" id="cd04301">
    <property type="entry name" value="NAT_SF"/>
    <property type="match status" value="1"/>
</dbReference>